<gene>
    <name evidence="6" type="ORF">K9B37_14945</name>
</gene>
<keyword evidence="1" id="KW-0479">Metal-binding</keyword>
<dbReference type="Pfam" id="PF00149">
    <property type="entry name" value="Metallophos"/>
    <property type="match status" value="1"/>
</dbReference>
<dbReference type="Proteomes" id="UP000704176">
    <property type="component" value="Unassembled WGS sequence"/>
</dbReference>
<dbReference type="PANTHER" id="PTHR42988:SF2">
    <property type="entry name" value="CYCLIC NUCLEOTIDE PHOSPHODIESTERASE CBUA0032-RELATED"/>
    <property type="match status" value="1"/>
</dbReference>
<keyword evidence="2" id="KW-0378">Hydrolase</keyword>
<comment type="similarity">
    <text evidence="4">Belongs to the cyclic nucleotide phosphodiesterase class-III family.</text>
</comment>
<comment type="caution">
    <text evidence="6">The sequence shown here is derived from an EMBL/GenBank/DDBJ whole genome shotgun (WGS) entry which is preliminary data.</text>
</comment>
<evidence type="ECO:0000256" key="3">
    <source>
        <dbReference type="ARBA" id="ARBA00023004"/>
    </source>
</evidence>
<protein>
    <submittedName>
        <fullName evidence="6">Metallophosphoesterase</fullName>
    </submittedName>
</protein>
<dbReference type="InterPro" id="IPR004843">
    <property type="entry name" value="Calcineurin-like_PHP"/>
</dbReference>
<feature type="domain" description="Calcineurin-like phosphoesterase" evidence="5">
    <location>
        <begin position="1"/>
        <end position="252"/>
    </location>
</feature>
<evidence type="ECO:0000256" key="2">
    <source>
        <dbReference type="ARBA" id="ARBA00022801"/>
    </source>
</evidence>
<dbReference type="Gene3D" id="3.60.21.10">
    <property type="match status" value="1"/>
</dbReference>
<evidence type="ECO:0000313" key="6">
    <source>
        <dbReference type="EMBL" id="MBZ6077574.1"/>
    </source>
</evidence>
<organism evidence="6 7">
    <name type="scientific">Microvirga puerhi</name>
    <dbReference type="NCBI Taxonomy" id="2876078"/>
    <lineage>
        <taxon>Bacteria</taxon>
        <taxon>Pseudomonadati</taxon>
        <taxon>Pseudomonadota</taxon>
        <taxon>Alphaproteobacteria</taxon>
        <taxon>Hyphomicrobiales</taxon>
        <taxon>Methylobacteriaceae</taxon>
        <taxon>Microvirga</taxon>
    </lineage>
</organism>
<keyword evidence="7" id="KW-1185">Reference proteome</keyword>
<proteinExistence type="inferred from homology"/>
<accession>A0ABS7VQS9</accession>
<dbReference type="InterPro" id="IPR050884">
    <property type="entry name" value="CNP_phosphodiesterase-III"/>
</dbReference>
<evidence type="ECO:0000256" key="4">
    <source>
        <dbReference type="ARBA" id="ARBA00025742"/>
    </source>
</evidence>
<dbReference type="PANTHER" id="PTHR42988">
    <property type="entry name" value="PHOSPHOHYDROLASE"/>
    <property type="match status" value="1"/>
</dbReference>
<evidence type="ECO:0000256" key="1">
    <source>
        <dbReference type="ARBA" id="ARBA00022723"/>
    </source>
</evidence>
<evidence type="ECO:0000259" key="5">
    <source>
        <dbReference type="Pfam" id="PF00149"/>
    </source>
</evidence>
<keyword evidence="3" id="KW-0408">Iron</keyword>
<dbReference type="SUPFAM" id="SSF56300">
    <property type="entry name" value="Metallo-dependent phosphatases"/>
    <property type="match status" value="1"/>
</dbReference>
<dbReference type="EMBL" id="JAIRBM010000010">
    <property type="protein sequence ID" value="MBZ6077574.1"/>
    <property type="molecule type" value="Genomic_DNA"/>
</dbReference>
<sequence>MRFIHLSDIHFRDSEVYREDDPNAGLRDDLIHDVKYMRHKIGYRANGILISGDIAFGGNAKEYNFALKWLEEELCPASGCDINDVFVIPGNHDVDRSSANSPMHSDARTTLRQYPQSDVNKKIREYMSHKTSARLLFDPIENYNRFAARFLCALGAYDDDKPDTKPFATRSCKLNDGSTLRIWGFNSVLVSDDTDSENRMLVDPAGAQIRREDGVTHLVMCHHPYSWLRNKADFRERIEAVAQIHLFGHEHTRRVEEGVHFTTIRAGAVHPDRDEREWKPGYNWIELNVDGVGADRYLNISVWVRQREGAQFIAVPDRYQNDPWTVRHKLQSWLRPADDNPRELLPINNVNVNAQHGGTAMSDGPTLRSVAFKMFRLNEHEQRQIIVLLGLDENGDQDLKDYEFALAAVRRSAERGQLEMLDHKIDDLLGWQES</sequence>
<evidence type="ECO:0000313" key="7">
    <source>
        <dbReference type="Proteomes" id="UP000704176"/>
    </source>
</evidence>
<dbReference type="RefSeq" id="WP_224314096.1">
    <property type="nucleotide sequence ID" value="NZ_JAIRBM010000010.1"/>
</dbReference>
<dbReference type="InterPro" id="IPR029052">
    <property type="entry name" value="Metallo-depent_PP-like"/>
</dbReference>
<reference evidence="6 7" key="1">
    <citation type="submission" date="2021-09" db="EMBL/GenBank/DDBJ databases">
        <title>The complete genome sequence of a new microorganism.</title>
        <authorList>
            <person name="Zi Z."/>
        </authorList>
    </citation>
    <scope>NUCLEOTIDE SEQUENCE [LARGE SCALE GENOMIC DNA]</scope>
    <source>
        <strain evidence="6 7">WGZ8</strain>
    </source>
</reference>
<name>A0ABS7VQS9_9HYPH</name>